<dbReference type="RefSeq" id="WP_144070982.1">
    <property type="nucleotide sequence ID" value="NZ_VJZR01000002.1"/>
</dbReference>
<evidence type="ECO:0000256" key="1">
    <source>
        <dbReference type="ARBA" id="ARBA00022649"/>
    </source>
</evidence>
<protein>
    <submittedName>
        <fullName evidence="2">Type II toxin-antitoxin system RelE/ParE family toxin</fullName>
    </submittedName>
</protein>
<sequence length="91" mass="10821">MFSYKLNIQAEEDLTRIFEYGMSRFGMLQANKYYDMLFDCFSKIASNPYLFPEAIRFRQGYRYCVCGVDTIFYKINADTIEIMAIIGRQNF</sequence>
<name>A0A553CRD6_9FLAO</name>
<gene>
    <name evidence="2" type="ORF">FNW17_04570</name>
</gene>
<evidence type="ECO:0000313" key="3">
    <source>
        <dbReference type="Proteomes" id="UP000318585"/>
    </source>
</evidence>
<dbReference type="InterPro" id="IPR035093">
    <property type="entry name" value="RelE/ParE_toxin_dom_sf"/>
</dbReference>
<dbReference type="AlphaFoldDB" id="A0A553CRD6"/>
<reference evidence="2 3" key="1">
    <citation type="submission" date="2019-07" db="EMBL/GenBank/DDBJ databases">
        <title>Novel species of Flavobacterium.</title>
        <authorList>
            <person name="Liu Q."/>
            <person name="Xin Y.-H."/>
        </authorList>
    </citation>
    <scope>NUCLEOTIDE SEQUENCE [LARGE SCALE GENOMIC DNA]</scope>
    <source>
        <strain evidence="2 3">LB3P56</strain>
    </source>
</reference>
<evidence type="ECO:0000313" key="2">
    <source>
        <dbReference type="EMBL" id="TRX23047.1"/>
    </source>
</evidence>
<dbReference type="EMBL" id="VJZR01000002">
    <property type="protein sequence ID" value="TRX23047.1"/>
    <property type="molecule type" value="Genomic_DNA"/>
</dbReference>
<accession>A0A553CRD6</accession>
<organism evidence="2 3">
    <name type="scientific">Flavobacterium franklandianum</name>
    <dbReference type="NCBI Taxonomy" id="2594430"/>
    <lineage>
        <taxon>Bacteria</taxon>
        <taxon>Pseudomonadati</taxon>
        <taxon>Bacteroidota</taxon>
        <taxon>Flavobacteriia</taxon>
        <taxon>Flavobacteriales</taxon>
        <taxon>Flavobacteriaceae</taxon>
        <taxon>Flavobacterium</taxon>
    </lineage>
</organism>
<dbReference type="Pfam" id="PF05016">
    <property type="entry name" value="ParE_toxin"/>
    <property type="match status" value="1"/>
</dbReference>
<dbReference type="Proteomes" id="UP000318585">
    <property type="component" value="Unassembled WGS sequence"/>
</dbReference>
<dbReference type="InterPro" id="IPR007712">
    <property type="entry name" value="RelE/ParE_toxin"/>
</dbReference>
<dbReference type="Gene3D" id="3.30.2310.20">
    <property type="entry name" value="RelE-like"/>
    <property type="match status" value="1"/>
</dbReference>
<keyword evidence="3" id="KW-1185">Reference proteome</keyword>
<proteinExistence type="predicted"/>
<comment type="caution">
    <text evidence="2">The sequence shown here is derived from an EMBL/GenBank/DDBJ whole genome shotgun (WGS) entry which is preliminary data.</text>
</comment>
<keyword evidence="1" id="KW-1277">Toxin-antitoxin system</keyword>
<dbReference type="OrthoDB" id="516834at2"/>